<dbReference type="Gene3D" id="3.20.20.80">
    <property type="entry name" value="Glycosidases"/>
    <property type="match status" value="1"/>
</dbReference>
<evidence type="ECO:0000256" key="3">
    <source>
        <dbReference type="ARBA" id="ARBA00012780"/>
    </source>
</evidence>
<keyword evidence="6" id="KW-0326">Glycosidase</keyword>
<evidence type="ECO:0000313" key="10">
    <source>
        <dbReference type="EMBL" id="KAK4772696.1"/>
    </source>
</evidence>
<keyword evidence="9" id="KW-1133">Transmembrane helix</keyword>
<dbReference type="AlphaFoldDB" id="A0AAN7QNV8"/>
<dbReference type="InterPro" id="IPR044965">
    <property type="entry name" value="Glyco_hydro_17_plant"/>
</dbReference>
<evidence type="ECO:0000256" key="2">
    <source>
        <dbReference type="ARBA" id="ARBA00008773"/>
    </source>
</evidence>
<dbReference type="FunFam" id="3.20.20.80:FF:000005">
    <property type="entry name" value="Glucan endo-1,3-beta-glucosidase 14"/>
    <property type="match status" value="1"/>
</dbReference>
<dbReference type="GO" id="GO:0005975">
    <property type="term" value="P:carbohydrate metabolic process"/>
    <property type="evidence" value="ECO:0007669"/>
    <property type="project" value="InterPro"/>
</dbReference>
<dbReference type="InterPro" id="IPR017853">
    <property type="entry name" value="GH"/>
</dbReference>
<proteinExistence type="inferred from homology"/>
<keyword evidence="9" id="KW-0812">Transmembrane</keyword>
<keyword evidence="11" id="KW-1185">Reference proteome</keyword>
<sequence length="451" mass="50291">MDCLNWRKTKNHRVGGDEGKSSRRRRRRQDSRFYPLFIGSHGPHLLAPLSSPASVSLPMRRFSTLFVYLLLLLCSGIRIGVSSLHEFTGTYGINYGRLADNIPSPDEVVRLLKQSKIRNVRIYDSDHTVLKTFSGSGLNLVIGLNNGLVKDMSSSMDHAMHWVNDSVRAFLPGTRVRGIAIGNEILGGSDDDLSGALLGAIKNVHNALKEFRLDRQIQITTAHSQAVFSNSYPPSSCRFKENINDYMKPILDFFQEIGSPFCLNAYPFLAYMSDPENIDINYALFESTKGIRDPITELHYDNMLDAQIDAAYVALQSAGYRKMEVIVTETGWASKGDSNEVAATVSNARTYNYNLRKRLSKRKGTPMRPNSVLKAYIFALFNENQKTGPTSERNFGLFKPDGSIAYDIGFHRLKSSSNSLKDLHNQFHLGSHTTALAASSLVLLLLIGSLL</sequence>
<evidence type="ECO:0000256" key="6">
    <source>
        <dbReference type="ARBA" id="ARBA00023295"/>
    </source>
</evidence>
<evidence type="ECO:0000256" key="1">
    <source>
        <dbReference type="ARBA" id="ARBA00000382"/>
    </source>
</evidence>
<feature type="region of interest" description="Disordered" evidence="8">
    <location>
        <begin position="1"/>
        <end position="27"/>
    </location>
</feature>
<evidence type="ECO:0000256" key="5">
    <source>
        <dbReference type="ARBA" id="ARBA00022801"/>
    </source>
</evidence>
<organism evidence="10 11">
    <name type="scientific">Trapa natans</name>
    <name type="common">Water chestnut</name>
    <dbReference type="NCBI Taxonomy" id="22666"/>
    <lineage>
        <taxon>Eukaryota</taxon>
        <taxon>Viridiplantae</taxon>
        <taxon>Streptophyta</taxon>
        <taxon>Embryophyta</taxon>
        <taxon>Tracheophyta</taxon>
        <taxon>Spermatophyta</taxon>
        <taxon>Magnoliopsida</taxon>
        <taxon>eudicotyledons</taxon>
        <taxon>Gunneridae</taxon>
        <taxon>Pentapetalae</taxon>
        <taxon>rosids</taxon>
        <taxon>malvids</taxon>
        <taxon>Myrtales</taxon>
        <taxon>Lythraceae</taxon>
        <taxon>Trapa</taxon>
    </lineage>
</organism>
<reference evidence="10 11" key="1">
    <citation type="journal article" date="2023" name="Hortic Res">
        <title>Pangenome of water caltrop reveals structural variations and asymmetric subgenome divergence after allopolyploidization.</title>
        <authorList>
            <person name="Zhang X."/>
            <person name="Chen Y."/>
            <person name="Wang L."/>
            <person name="Yuan Y."/>
            <person name="Fang M."/>
            <person name="Shi L."/>
            <person name="Lu R."/>
            <person name="Comes H.P."/>
            <person name="Ma Y."/>
            <person name="Chen Y."/>
            <person name="Huang G."/>
            <person name="Zhou Y."/>
            <person name="Zheng Z."/>
            <person name="Qiu Y."/>
        </authorList>
    </citation>
    <scope>NUCLEOTIDE SEQUENCE [LARGE SCALE GENOMIC DNA]</scope>
    <source>
        <strain evidence="10">F231</strain>
    </source>
</reference>
<dbReference type="SUPFAM" id="SSF51445">
    <property type="entry name" value="(Trans)glycosidases"/>
    <property type="match status" value="1"/>
</dbReference>
<evidence type="ECO:0000256" key="7">
    <source>
        <dbReference type="RuleBase" id="RU004335"/>
    </source>
</evidence>
<gene>
    <name evidence="10" type="ORF">SAY86_014471</name>
</gene>
<protein>
    <recommendedName>
        <fullName evidence="3">glucan endo-1,3-beta-D-glucosidase</fullName>
        <ecNumber evidence="3">3.2.1.39</ecNumber>
    </recommendedName>
</protein>
<comment type="similarity">
    <text evidence="2 7">Belongs to the glycosyl hydrolase 17 family.</text>
</comment>
<dbReference type="Pfam" id="PF00332">
    <property type="entry name" value="Glyco_hydro_17"/>
    <property type="match status" value="1"/>
</dbReference>
<comment type="catalytic activity">
    <reaction evidence="1">
        <text>Hydrolysis of (1-&gt;3)-beta-D-glucosidic linkages in (1-&gt;3)-beta-D-glucans.</text>
        <dbReference type="EC" id="3.2.1.39"/>
    </reaction>
</comment>
<keyword evidence="4" id="KW-0732">Signal</keyword>
<keyword evidence="5" id="KW-0378">Hydrolase</keyword>
<evidence type="ECO:0000256" key="4">
    <source>
        <dbReference type="ARBA" id="ARBA00022729"/>
    </source>
</evidence>
<evidence type="ECO:0000256" key="9">
    <source>
        <dbReference type="SAM" id="Phobius"/>
    </source>
</evidence>
<dbReference type="InterPro" id="IPR000490">
    <property type="entry name" value="Glyco_hydro_17"/>
</dbReference>
<evidence type="ECO:0000313" key="11">
    <source>
        <dbReference type="Proteomes" id="UP001346149"/>
    </source>
</evidence>
<dbReference type="GO" id="GO:0042973">
    <property type="term" value="F:glucan endo-1,3-beta-D-glucosidase activity"/>
    <property type="evidence" value="ECO:0007669"/>
    <property type="project" value="UniProtKB-EC"/>
</dbReference>
<dbReference type="EC" id="3.2.1.39" evidence="3"/>
<evidence type="ECO:0000256" key="8">
    <source>
        <dbReference type="SAM" id="MobiDB-lite"/>
    </source>
</evidence>
<name>A0AAN7QNV8_TRANT</name>
<comment type="caution">
    <text evidence="10">The sequence shown here is derived from an EMBL/GenBank/DDBJ whole genome shotgun (WGS) entry which is preliminary data.</text>
</comment>
<dbReference type="PANTHER" id="PTHR32227">
    <property type="entry name" value="GLUCAN ENDO-1,3-BETA-GLUCOSIDASE BG1-RELATED-RELATED"/>
    <property type="match status" value="1"/>
</dbReference>
<accession>A0AAN7QNV8</accession>
<feature type="transmembrane region" description="Helical" evidence="9">
    <location>
        <begin position="62"/>
        <end position="81"/>
    </location>
</feature>
<dbReference type="EMBL" id="JAXQNO010000020">
    <property type="protein sequence ID" value="KAK4772696.1"/>
    <property type="molecule type" value="Genomic_DNA"/>
</dbReference>
<keyword evidence="9" id="KW-0472">Membrane</keyword>
<dbReference type="Proteomes" id="UP001346149">
    <property type="component" value="Unassembled WGS sequence"/>
</dbReference>